<name>A0A2T4U3X0_9BACI</name>
<evidence type="ECO:0000313" key="1">
    <source>
        <dbReference type="EMBL" id="PTL38098.1"/>
    </source>
</evidence>
<dbReference type="RefSeq" id="WP_107585655.1">
    <property type="nucleotide sequence ID" value="NZ_PZJJ01000024.1"/>
</dbReference>
<accession>A0A2T4U3X0</accession>
<evidence type="ECO:0000313" key="2">
    <source>
        <dbReference type="Proteomes" id="UP000240509"/>
    </source>
</evidence>
<reference evidence="1 2" key="1">
    <citation type="submission" date="2018-03" db="EMBL/GenBank/DDBJ databases">
        <title>Alkalicoccus saliphilus sp. nov., isolated from a mineral pool.</title>
        <authorList>
            <person name="Zhao B."/>
        </authorList>
    </citation>
    <scope>NUCLEOTIDE SEQUENCE [LARGE SCALE GENOMIC DNA]</scope>
    <source>
        <strain evidence="1 2">6AG</strain>
    </source>
</reference>
<keyword evidence="2" id="KW-1185">Reference proteome</keyword>
<sequence length="71" mass="8004">MNSKLSNLSAKVTPMTRYKLDQLITLYQQSSSKKVSQRDVLEIAIASLYEQAYASESIESFPENSGKEKQT</sequence>
<dbReference type="AlphaFoldDB" id="A0A2T4U3X0"/>
<dbReference type="Proteomes" id="UP000240509">
    <property type="component" value="Unassembled WGS sequence"/>
</dbReference>
<organism evidence="1 2">
    <name type="scientific">Alkalicoccus saliphilus</name>
    <dbReference type="NCBI Taxonomy" id="200989"/>
    <lineage>
        <taxon>Bacteria</taxon>
        <taxon>Bacillati</taxon>
        <taxon>Bacillota</taxon>
        <taxon>Bacilli</taxon>
        <taxon>Bacillales</taxon>
        <taxon>Bacillaceae</taxon>
        <taxon>Alkalicoccus</taxon>
    </lineage>
</organism>
<dbReference type="OrthoDB" id="2933402at2"/>
<gene>
    <name evidence="1" type="ORF">C6Y45_12950</name>
</gene>
<dbReference type="EMBL" id="PZJJ01000024">
    <property type="protein sequence ID" value="PTL38098.1"/>
    <property type="molecule type" value="Genomic_DNA"/>
</dbReference>
<proteinExistence type="predicted"/>
<protein>
    <submittedName>
        <fullName evidence="1">Uncharacterized protein</fullName>
    </submittedName>
</protein>
<comment type="caution">
    <text evidence="1">The sequence shown here is derived from an EMBL/GenBank/DDBJ whole genome shotgun (WGS) entry which is preliminary data.</text>
</comment>